<proteinExistence type="predicted"/>
<dbReference type="AlphaFoldDB" id="A0A1X0IMG7"/>
<sequence length="109" mass="12511">MFDLWENPPEVDIYRPVDRPVIVRLHQVFSGQVGSHQMSLSPTLARRHGLVIQSLHPGRQLAWVRTSTGDWLALVVVEVGTADGMNHVAMQLWLQRHQFQLPHRDFPTT</sequence>
<name>A0A1X0IMG7_9MYCO</name>
<gene>
    <name evidence="1" type="ORF">BST43_23405</name>
</gene>
<reference evidence="1 2" key="1">
    <citation type="submission" date="2016-12" db="EMBL/GenBank/DDBJ databases">
        <title>The new phylogeny of genus Mycobacterium.</title>
        <authorList>
            <person name="Tortoli E."/>
            <person name="Trovato A."/>
            <person name="Cirillo D.M."/>
        </authorList>
    </citation>
    <scope>NUCLEOTIDE SEQUENCE [LARGE SCALE GENOMIC DNA]</scope>
    <source>
        <strain evidence="1 2">CCUG 66554</strain>
    </source>
</reference>
<organism evidence="1 2">
    <name type="scientific">Mycobacteroides saopaulense</name>
    <dbReference type="NCBI Taxonomy" id="1578165"/>
    <lineage>
        <taxon>Bacteria</taxon>
        <taxon>Bacillati</taxon>
        <taxon>Actinomycetota</taxon>
        <taxon>Actinomycetes</taxon>
        <taxon>Mycobacteriales</taxon>
        <taxon>Mycobacteriaceae</taxon>
        <taxon>Mycobacteroides</taxon>
    </lineage>
</organism>
<protein>
    <submittedName>
        <fullName evidence="1">Uncharacterized protein</fullName>
    </submittedName>
</protein>
<dbReference type="EMBL" id="MVII01000040">
    <property type="protein sequence ID" value="ORB49412.1"/>
    <property type="molecule type" value="Genomic_DNA"/>
</dbReference>
<comment type="caution">
    <text evidence="1">The sequence shown here is derived from an EMBL/GenBank/DDBJ whole genome shotgun (WGS) entry which is preliminary data.</text>
</comment>
<evidence type="ECO:0000313" key="2">
    <source>
        <dbReference type="Proteomes" id="UP000192434"/>
    </source>
</evidence>
<dbReference type="Proteomes" id="UP000192434">
    <property type="component" value="Unassembled WGS sequence"/>
</dbReference>
<evidence type="ECO:0000313" key="1">
    <source>
        <dbReference type="EMBL" id="ORB49412.1"/>
    </source>
</evidence>
<accession>A0A1X0IMG7</accession>